<proteinExistence type="predicted"/>
<sequence>MTHAPAAANNWVTWLVTEDREALGKALGELLTNDKTGVCVHELTSDVTRKLGGQTDDPNKERMTMQRPGILTEQDHNNFDALIGHVLDDYRAGTLAKADVIGGLAELFAAIDIGNEGEARAWLTEGRKRLQKRS</sequence>
<dbReference type="OrthoDB" id="9156108at2"/>
<reference evidence="1 2" key="1">
    <citation type="submission" date="2018-12" db="EMBL/GenBank/DDBJ databases">
        <title>The genome sequences of Variovorax guangxiensis DSM 27352.</title>
        <authorList>
            <person name="Gao J."/>
            <person name="Sun J."/>
        </authorList>
    </citation>
    <scope>NUCLEOTIDE SEQUENCE [LARGE SCALE GENOMIC DNA]</scope>
    <source>
        <strain evidence="1 2">DSM 27352</strain>
    </source>
</reference>
<evidence type="ECO:0000313" key="2">
    <source>
        <dbReference type="Proteomes" id="UP000281118"/>
    </source>
</evidence>
<organism evidence="1 2">
    <name type="scientific">Variovorax guangxiensis</name>
    <dbReference type="NCBI Taxonomy" id="1775474"/>
    <lineage>
        <taxon>Bacteria</taxon>
        <taxon>Pseudomonadati</taxon>
        <taxon>Pseudomonadota</taxon>
        <taxon>Betaproteobacteria</taxon>
        <taxon>Burkholderiales</taxon>
        <taxon>Comamonadaceae</taxon>
        <taxon>Variovorax</taxon>
    </lineage>
</organism>
<dbReference type="Proteomes" id="UP000281118">
    <property type="component" value="Unassembled WGS sequence"/>
</dbReference>
<comment type="caution">
    <text evidence="1">The sequence shown here is derived from an EMBL/GenBank/DDBJ whole genome shotgun (WGS) entry which is preliminary data.</text>
</comment>
<protein>
    <submittedName>
        <fullName evidence="1">Uncharacterized protein</fullName>
    </submittedName>
</protein>
<evidence type="ECO:0000313" key="1">
    <source>
        <dbReference type="EMBL" id="RUR71866.1"/>
    </source>
</evidence>
<gene>
    <name evidence="1" type="ORF">EJP67_32950</name>
</gene>
<dbReference type="EMBL" id="RXFT01000026">
    <property type="protein sequence ID" value="RUR71866.1"/>
    <property type="molecule type" value="Genomic_DNA"/>
</dbReference>
<accession>A0A433MVP5</accession>
<dbReference type="RefSeq" id="WP_126025919.1">
    <property type="nucleotide sequence ID" value="NZ_RXFT01000026.1"/>
</dbReference>
<name>A0A433MVP5_9BURK</name>
<dbReference type="AlphaFoldDB" id="A0A433MVP5"/>